<evidence type="ECO:0008006" key="4">
    <source>
        <dbReference type="Google" id="ProtNLM"/>
    </source>
</evidence>
<organism evidence="2 3">
    <name type="scientific">Leptospira interrogans serovar Copenhageni str. LT2050</name>
    <dbReference type="NCBI Taxonomy" id="1001598"/>
    <lineage>
        <taxon>Bacteria</taxon>
        <taxon>Pseudomonadati</taxon>
        <taxon>Spirochaetota</taxon>
        <taxon>Spirochaetia</taxon>
        <taxon>Leptospirales</taxon>
        <taxon>Leptospiraceae</taxon>
        <taxon>Leptospira</taxon>
    </lineage>
</organism>
<accession>M3HE46</accession>
<sequence>MFVSCSSIYFFLKETYIGQRIMNGIYSEKLNHHVDYWNTIKKDFLYTLKLQLDLNILFGIIISFLIRIKLPVLSPL</sequence>
<name>M3HE46_LEPIT</name>
<keyword evidence="1" id="KW-1133">Transmembrane helix</keyword>
<feature type="transmembrane region" description="Helical" evidence="1">
    <location>
        <begin position="52"/>
        <end position="70"/>
    </location>
</feature>
<dbReference type="EMBL" id="AFMD02000192">
    <property type="protein sequence ID" value="EMG22579.1"/>
    <property type="molecule type" value="Genomic_DNA"/>
</dbReference>
<keyword evidence="1" id="KW-0472">Membrane</keyword>
<comment type="caution">
    <text evidence="2">The sequence shown here is derived from an EMBL/GenBank/DDBJ whole genome shotgun (WGS) entry which is preliminary data.</text>
</comment>
<evidence type="ECO:0000313" key="3">
    <source>
        <dbReference type="Proteomes" id="UP000011778"/>
    </source>
</evidence>
<protein>
    <recommendedName>
        <fullName evidence="4">ABC transporter transmembrane region domain protein</fullName>
    </recommendedName>
</protein>
<evidence type="ECO:0000313" key="2">
    <source>
        <dbReference type="EMBL" id="EMG22579.1"/>
    </source>
</evidence>
<reference evidence="2 3" key="1">
    <citation type="submission" date="2013-02" db="EMBL/GenBank/DDBJ databases">
        <authorList>
            <person name="Harkins D.M."/>
            <person name="Durkin A.S."/>
            <person name="Brinkac L.M."/>
            <person name="Haft D.H."/>
            <person name="Selengut J.D."/>
            <person name="Sanka R."/>
            <person name="DePew J."/>
            <person name="Purushe J."/>
            <person name="Tulsiani S.M."/>
            <person name="Graham G.C."/>
            <person name="Burns M.-A."/>
            <person name="Dohnt M.F."/>
            <person name="Smythe L.D."/>
            <person name="McKay D.B."/>
            <person name="Craig S.B."/>
            <person name="Vinetz J.M."/>
            <person name="Sutton G.G."/>
            <person name="Nierman W.C."/>
            <person name="Fouts D.E."/>
        </authorList>
    </citation>
    <scope>NUCLEOTIDE SEQUENCE [LARGE SCALE GENOMIC DNA]</scope>
    <source>
        <strain evidence="2 3">LT2050</strain>
    </source>
</reference>
<evidence type="ECO:0000256" key="1">
    <source>
        <dbReference type="SAM" id="Phobius"/>
    </source>
</evidence>
<dbReference type="Pfam" id="PF06797">
    <property type="entry name" value="DUF1229"/>
    <property type="match status" value="1"/>
</dbReference>
<dbReference type="AlphaFoldDB" id="M3HE46"/>
<proteinExistence type="predicted"/>
<keyword evidence="1" id="KW-0812">Transmembrane</keyword>
<dbReference type="InterPro" id="IPR009630">
    <property type="entry name" value="DUF1229"/>
</dbReference>
<dbReference type="Proteomes" id="UP000011778">
    <property type="component" value="Unassembled WGS sequence"/>
</dbReference>
<gene>
    <name evidence="2" type="ORF">LEP1GSC150_0394</name>
</gene>